<protein>
    <submittedName>
        <fullName evidence="1">Unannotated protein</fullName>
    </submittedName>
</protein>
<accession>A0A6J7QNQ0</accession>
<evidence type="ECO:0000313" key="1">
    <source>
        <dbReference type="EMBL" id="CAB5018556.1"/>
    </source>
</evidence>
<name>A0A6J7QNQ0_9ZZZZ</name>
<reference evidence="1" key="1">
    <citation type="submission" date="2020-05" db="EMBL/GenBank/DDBJ databases">
        <authorList>
            <person name="Chiriac C."/>
            <person name="Salcher M."/>
            <person name="Ghai R."/>
            <person name="Kavagutti S V."/>
        </authorList>
    </citation>
    <scope>NUCLEOTIDE SEQUENCE</scope>
</reference>
<dbReference type="AlphaFoldDB" id="A0A6J7QNQ0"/>
<dbReference type="EMBL" id="CAFBOS010000213">
    <property type="protein sequence ID" value="CAB5018556.1"/>
    <property type="molecule type" value="Genomic_DNA"/>
</dbReference>
<sequence length="48" mass="4863">MVAASASFHGKSGRLVMISTTSPRPSSVMVAAVRASTKVSCSPVRANA</sequence>
<proteinExistence type="predicted"/>
<organism evidence="1">
    <name type="scientific">freshwater metagenome</name>
    <dbReference type="NCBI Taxonomy" id="449393"/>
    <lineage>
        <taxon>unclassified sequences</taxon>
        <taxon>metagenomes</taxon>
        <taxon>ecological metagenomes</taxon>
    </lineage>
</organism>
<gene>
    <name evidence="1" type="ORF">UFOPK3967_02621</name>
</gene>